<sequence>MNYKSLINPLNTTVEKTLLGQKVYLRRLTSAELDDYNDKVEAGRQARLPSRELSAMGVNLFLAALVNEDGSKPKASELPTADQLMAAHANADLLDAVTLVQRHSYGTLEEATKN</sequence>
<dbReference type="Pfam" id="PF16462">
    <property type="entry name" value="Phage_TAC_14"/>
    <property type="match status" value="1"/>
</dbReference>
<name>A0A7Z8FNA0_9ENTR</name>
<evidence type="ECO:0000313" key="2">
    <source>
        <dbReference type="Proteomes" id="UP000076205"/>
    </source>
</evidence>
<dbReference type="EMBL" id="FJYW01000003">
    <property type="protein sequence ID" value="CZX09440.1"/>
    <property type="molecule type" value="Genomic_DNA"/>
</dbReference>
<accession>A0A7Z8FNA0</accession>
<proteinExistence type="predicted"/>
<organism evidence="1 2">
    <name type="scientific">Enterobacter hormaechei</name>
    <dbReference type="NCBI Taxonomy" id="158836"/>
    <lineage>
        <taxon>Bacteria</taxon>
        <taxon>Pseudomonadati</taxon>
        <taxon>Pseudomonadota</taxon>
        <taxon>Gammaproteobacteria</taxon>
        <taxon>Enterobacterales</taxon>
        <taxon>Enterobacteriaceae</taxon>
        <taxon>Enterobacter</taxon>
        <taxon>Enterobacter cloacae complex</taxon>
    </lineage>
</organism>
<dbReference type="AlphaFoldDB" id="A0A7Z8FNA0"/>
<dbReference type="InterPro" id="IPR024410">
    <property type="entry name" value="Phage_TAC_12"/>
</dbReference>
<comment type="caution">
    <text evidence="1">The sequence shown here is derived from an EMBL/GenBank/DDBJ whole genome shotgun (WGS) entry which is preliminary data.</text>
</comment>
<evidence type="ECO:0000313" key="1">
    <source>
        <dbReference type="EMBL" id="CZX09440.1"/>
    </source>
</evidence>
<dbReference type="Proteomes" id="UP000076205">
    <property type="component" value="Unassembled WGS sequence"/>
</dbReference>
<dbReference type="RefSeq" id="WP_010433126.1">
    <property type="nucleotide sequence ID" value="NZ_BMAA01000037.1"/>
</dbReference>
<gene>
    <name evidence="1" type="ORF">SAMEA2273352_01671</name>
</gene>
<protein>
    <submittedName>
        <fullName evidence="1">Uncharacterized protein</fullName>
    </submittedName>
</protein>
<reference evidence="1 2" key="1">
    <citation type="submission" date="2016-03" db="EMBL/GenBank/DDBJ databases">
        <authorList>
            <consortium name="Pathogen Informatics"/>
        </authorList>
    </citation>
    <scope>NUCLEOTIDE SEQUENCE [LARGE SCALE GENOMIC DNA]</scope>
    <source>
        <strain evidence="2">e1424</strain>
    </source>
</reference>